<gene>
    <name evidence="1" type="ORF">OPS25_15800</name>
</gene>
<sequence>MKNFVFVSLGGACRTATQIKKNCPGSKSFPFDWTVTPFISLERVFSADFDPNKVLSRENVEIKKNGGIKCSYSQIDFHHDLNPKDCVKWFHSSIASSSHTMPPEFYDSKELEQAKERFQYTFRRLDSLKNHKGTLIFIRWLGYGRDNSPHQRNFPHAGLPDGYFDNENFFKVYNLLKKKYPSVDIKLYEIFSRYTNQPSADRILDFLSFNEMGGIYSLKEEIPKSFSGDDESWRQLFEYILQELATRNVPIDSKKKLNIDFLKKLKLVK</sequence>
<evidence type="ECO:0000313" key="2">
    <source>
        <dbReference type="Proteomes" id="UP001142810"/>
    </source>
</evidence>
<evidence type="ECO:0000313" key="1">
    <source>
        <dbReference type="EMBL" id="MCW8109970.1"/>
    </source>
</evidence>
<protein>
    <submittedName>
        <fullName evidence="1">Papain-like cysteine peptidase</fullName>
    </submittedName>
</protein>
<comment type="caution">
    <text evidence="1">The sequence shown here is derived from an EMBL/GenBank/DDBJ whole genome shotgun (WGS) entry which is preliminary data.</text>
</comment>
<name>A0ABT3PB77_9ALTE</name>
<keyword evidence="2" id="KW-1185">Reference proteome</keyword>
<dbReference type="Proteomes" id="UP001142810">
    <property type="component" value="Unassembled WGS sequence"/>
</dbReference>
<dbReference type="RefSeq" id="WP_265618868.1">
    <property type="nucleotide sequence ID" value="NZ_JAPFRD010000014.1"/>
</dbReference>
<dbReference type="Pfam" id="PF08795">
    <property type="entry name" value="DUF1796"/>
    <property type="match status" value="1"/>
</dbReference>
<organism evidence="1 2">
    <name type="scientific">Alteromonas aquimaris</name>
    <dbReference type="NCBI Taxonomy" id="2998417"/>
    <lineage>
        <taxon>Bacteria</taxon>
        <taxon>Pseudomonadati</taxon>
        <taxon>Pseudomonadota</taxon>
        <taxon>Gammaproteobacteria</taxon>
        <taxon>Alteromonadales</taxon>
        <taxon>Alteromonadaceae</taxon>
        <taxon>Alteromonas/Salinimonas group</taxon>
        <taxon>Alteromonas</taxon>
    </lineage>
</organism>
<proteinExistence type="predicted"/>
<reference evidence="1" key="1">
    <citation type="submission" date="2022-11" db="EMBL/GenBank/DDBJ databases">
        <title>Alteromonas sp. nov., isolated from sea water of the Qingdao.</title>
        <authorList>
            <person name="Wang Q."/>
        </authorList>
    </citation>
    <scope>NUCLEOTIDE SEQUENCE</scope>
    <source>
        <strain evidence="1">ASW11-7</strain>
    </source>
</reference>
<accession>A0ABT3PB77</accession>
<dbReference type="EMBL" id="JAPFRD010000014">
    <property type="protein sequence ID" value="MCW8109970.1"/>
    <property type="molecule type" value="Genomic_DNA"/>
</dbReference>
<dbReference type="InterPro" id="IPR014903">
    <property type="entry name" value="DUF1796"/>
</dbReference>